<dbReference type="InterPro" id="IPR055170">
    <property type="entry name" value="GFO_IDH_MocA-like_dom"/>
</dbReference>
<organism evidence="5 6">
    <name type="scientific">Streptomyces marincola</name>
    <dbReference type="NCBI Taxonomy" id="2878388"/>
    <lineage>
        <taxon>Bacteria</taxon>
        <taxon>Bacillati</taxon>
        <taxon>Actinomycetota</taxon>
        <taxon>Actinomycetes</taxon>
        <taxon>Kitasatosporales</taxon>
        <taxon>Streptomycetaceae</taxon>
        <taxon>Streptomyces</taxon>
    </lineage>
</organism>
<dbReference type="OrthoDB" id="9776544at2"/>
<dbReference type="GO" id="GO:0016491">
    <property type="term" value="F:oxidoreductase activity"/>
    <property type="evidence" value="ECO:0007669"/>
    <property type="project" value="UniProtKB-KW"/>
</dbReference>
<dbReference type="PANTHER" id="PTHR43818:SF11">
    <property type="entry name" value="BCDNA.GH03377"/>
    <property type="match status" value="1"/>
</dbReference>
<evidence type="ECO:0000256" key="1">
    <source>
        <dbReference type="ARBA" id="ARBA00023002"/>
    </source>
</evidence>
<keyword evidence="1" id="KW-0560">Oxidoreductase</keyword>
<keyword evidence="6" id="KW-1185">Reference proteome</keyword>
<dbReference type="SUPFAM" id="SSF51735">
    <property type="entry name" value="NAD(P)-binding Rossmann-fold domains"/>
    <property type="match status" value="1"/>
</dbReference>
<dbReference type="SUPFAM" id="SSF55347">
    <property type="entry name" value="Glyceraldehyde-3-phosphate dehydrogenase-like, C-terminal domain"/>
    <property type="match status" value="1"/>
</dbReference>
<dbReference type="InterPro" id="IPR050463">
    <property type="entry name" value="Gfo/Idh/MocA_oxidrdct_glycsds"/>
</dbReference>
<dbReference type="EMBL" id="CP021121">
    <property type="protein sequence ID" value="ARQ67828.1"/>
    <property type="molecule type" value="Genomic_DNA"/>
</dbReference>
<evidence type="ECO:0000259" key="4">
    <source>
        <dbReference type="Pfam" id="PF22725"/>
    </source>
</evidence>
<dbReference type="Pfam" id="PF22725">
    <property type="entry name" value="GFO_IDH_MocA_C3"/>
    <property type="match status" value="1"/>
</dbReference>
<dbReference type="Gene3D" id="3.40.50.720">
    <property type="entry name" value="NAD(P)-binding Rossmann-like Domain"/>
    <property type="match status" value="1"/>
</dbReference>
<evidence type="ECO:0000259" key="3">
    <source>
        <dbReference type="Pfam" id="PF01408"/>
    </source>
</evidence>
<dbReference type="Proteomes" id="UP000194218">
    <property type="component" value="Chromosome"/>
</dbReference>
<reference evidence="5 6" key="1">
    <citation type="submission" date="2017-05" db="EMBL/GenBank/DDBJ databases">
        <title>Complete genome sequence of Streptomyces sp. SCSIO 03032 revealed the diverse biosynthetic pathways for its bioactive secondary metabolites.</title>
        <authorList>
            <person name="Ma L."/>
            <person name="Zhu Y."/>
            <person name="Zhang W."/>
            <person name="Zhang G."/>
            <person name="Tian X."/>
            <person name="Zhang S."/>
            <person name="Zhang C."/>
        </authorList>
    </citation>
    <scope>NUCLEOTIDE SEQUENCE [LARGE SCALE GENOMIC DNA]</scope>
    <source>
        <strain evidence="5 6">SCSIO 03032</strain>
    </source>
</reference>
<dbReference type="KEGG" id="smao:CAG99_02360"/>
<evidence type="ECO:0000256" key="2">
    <source>
        <dbReference type="SAM" id="MobiDB-lite"/>
    </source>
</evidence>
<sequence>MNAGPVGIAVVGAGVISGEYLRTLGAFPDVRVLGVADLDTGRAAAVAREHGVPVAGDLGTVLALPEVEIVVNLTVPAAHAEVATAALRAGKHVYGEKPLATSPAAARTILTEAAERGLLVGNAPDTFLGAGLQSAVRAVRAGTIGTPVAAATATQSLGPEAWHPDPAFFYQPGGGPLFDIGPYYLTALVALFGPVTRVAATAGRGRLHRTTGSGPKAGETFPVDVPTHVNALLGFASGPAAASVFSFDSSHHRIRFEITGSEGTLAVPDPNTFQGPLRLLANGADEWRELPVDGATAGRGLGVLEMARALRTGGAHRASGALAFHVLDVMAAITDAAEHADVRLLDARAPDGTAVAAPEPLPTGWDPYASSLGPS</sequence>
<dbReference type="GO" id="GO:0000166">
    <property type="term" value="F:nucleotide binding"/>
    <property type="evidence" value="ECO:0007669"/>
    <property type="project" value="InterPro"/>
</dbReference>
<accession>A0A1W7CSR0</accession>
<feature type="domain" description="GFO/IDH/MocA-like oxidoreductase" evidence="4">
    <location>
        <begin position="133"/>
        <end position="265"/>
    </location>
</feature>
<evidence type="ECO:0000313" key="5">
    <source>
        <dbReference type="EMBL" id="ARQ67828.1"/>
    </source>
</evidence>
<evidence type="ECO:0000313" key="6">
    <source>
        <dbReference type="Proteomes" id="UP000194218"/>
    </source>
</evidence>
<dbReference type="Pfam" id="PF01408">
    <property type="entry name" value="GFO_IDH_MocA"/>
    <property type="match status" value="1"/>
</dbReference>
<feature type="domain" description="Gfo/Idh/MocA-like oxidoreductase N-terminal" evidence="3">
    <location>
        <begin position="7"/>
        <end position="120"/>
    </location>
</feature>
<protein>
    <submittedName>
        <fullName evidence="5">Oxidoreductase</fullName>
    </submittedName>
</protein>
<dbReference type="RefSeq" id="WP_086157351.1">
    <property type="nucleotide sequence ID" value="NZ_CP021121.1"/>
</dbReference>
<feature type="region of interest" description="Disordered" evidence="2">
    <location>
        <begin position="353"/>
        <end position="375"/>
    </location>
</feature>
<dbReference type="InterPro" id="IPR036291">
    <property type="entry name" value="NAD(P)-bd_dom_sf"/>
</dbReference>
<proteinExistence type="predicted"/>
<gene>
    <name evidence="5" type="ORF">CAG99_02360</name>
</gene>
<dbReference type="InterPro" id="IPR000683">
    <property type="entry name" value="Gfo/Idh/MocA-like_OxRdtase_N"/>
</dbReference>
<name>A0A1W7CSR0_9ACTN</name>
<dbReference type="Gene3D" id="3.30.360.10">
    <property type="entry name" value="Dihydrodipicolinate Reductase, domain 2"/>
    <property type="match status" value="1"/>
</dbReference>
<dbReference type="AlphaFoldDB" id="A0A1W7CSR0"/>
<dbReference type="PANTHER" id="PTHR43818">
    <property type="entry name" value="BCDNA.GH03377"/>
    <property type="match status" value="1"/>
</dbReference>